<proteinExistence type="predicted"/>
<dbReference type="AlphaFoldDB" id="A0A7K1SZD2"/>
<keyword evidence="2" id="KW-1134">Transmembrane beta strand</keyword>
<evidence type="ECO:0000256" key="3">
    <source>
        <dbReference type="ARBA" id="ARBA00022692"/>
    </source>
</evidence>
<dbReference type="PANTHER" id="PTHR12815">
    <property type="entry name" value="SORTING AND ASSEMBLY MACHINERY SAMM50 PROTEIN FAMILY MEMBER"/>
    <property type="match status" value="1"/>
</dbReference>
<evidence type="ECO:0000256" key="2">
    <source>
        <dbReference type="ARBA" id="ARBA00022452"/>
    </source>
</evidence>
<keyword evidence="3" id="KW-0812">Transmembrane</keyword>
<comment type="subcellular location">
    <subcellularLocation>
        <location evidence="1">Membrane</location>
    </subcellularLocation>
</comment>
<organism evidence="6 7">
    <name type="scientific">Mucilaginibacter arboris</name>
    <dbReference type="NCBI Taxonomy" id="2682090"/>
    <lineage>
        <taxon>Bacteria</taxon>
        <taxon>Pseudomonadati</taxon>
        <taxon>Bacteroidota</taxon>
        <taxon>Sphingobacteriia</taxon>
        <taxon>Sphingobacteriales</taxon>
        <taxon>Sphingobacteriaceae</taxon>
        <taxon>Mucilaginibacter</taxon>
    </lineage>
</organism>
<gene>
    <name evidence="6" type="ORF">GO621_14175</name>
</gene>
<dbReference type="Gene3D" id="2.40.160.50">
    <property type="entry name" value="membrane protein fhac: a member of the omp85/tpsb transporter family"/>
    <property type="match status" value="1"/>
</dbReference>
<keyword evidence="4" id="KW-0472">Membrane</keyword>
<evidence type="ECO:0000256" key="4">
    <source>
        <dbReference type="ARBA" id="ARBA00023136"/>
    </source>
</evidence>
<dbReference type="EMBL" id="WPIK01000013">
    <property type="protein sequence ID" value="MVN22675.1"/>
    <property type="molecule type" value="Genomic_DNA"/>
</dbReference>
<dbReference type="InterPro" id="IPR000184">
    <property type="entry name" value="Bac_surfAg_D15"/>
</dbReference>
<sequence length="786" mass="89630">MKPYVYAKLYSFTILSILSLIMVSGCSLTRRLKDNQALVRKITVKGISEEFAEPAKNYVDKQQQPNSAVNLQFYYLFSRNGKKAIGEPPSILDSDLVEFSRLQIQKFIQNKGFLNAKVADEIKVKNKKAELIFTVTPGTMFKVRKYRDSIADPKLANLYHSNKNLLTHIKATRRYDEDSLAYDREQFYLLMKRNGYFDFYRQYVSFSVDTALAKGLVDVQLVVDNPANKKEHIQYKINNTLIAVARSTGRERGKADTLHLDSQFRFVDFSGKFKPKTITNYIFQKKGQIYNIDNQTLTTTRLSELNVFRNVPSPTYEKTPDSTNRLNTQIELIPLKKMSNRVEGEFIFNNGRYGFNLANTYTNRNVFGGAEILQVKFNYSILYDNAQEQAAISNGIQNQDFRVGANLIYPGIISPFGIPTLGRYGIPHTTFASNYSYFYQEGLVARKSIINSITYDWAENNRRLHSFTPINIEFSSGKINPQAQQDLLAQNRYSYIYLIGRTIFTAGSQYTYSRNYSLLTSYQNFVFFRGSVDVGGNTLALVSRLTGAKKDSLGQRTILGQAFSQYMKGEADLRFYKSLGGEKQFILRVNPGIGVPYGNSNQLVFEKNFYVGGANDMRAWLPRTLGPGSFNRATFYADNTQRARFKYLDQFGEIKIVINTEYRYKIADDFFGSKLKGAVFSDIGNVWRLKDQPLENPGGQFTLATLPKTTAIGVGTGIRLDLGFFVFRLDAGLKFKDPQFSGSNQWVLVNHLGELFYSGPFKNDYYQNNGEKYSFMQLNFGIGMPF</sequence>
<dbReference type="Proteomes" id="UP000462014">
    <property type="component" value="Unassembled WGS sequence"/>
</dbReference>
<dbReference type="InterPro" id="IPR039910">
    <property type="entry name" value="D15-like"/>
</dbReference>
<evidence type="ECO:0000313" key="7">
    <source>
        <dbReference type="Proteomes" id="UP000462014"/>
    </source>
</evidence>
<dbReference type="GO" id="GO:0019867">
    <property type="term" value="C:outer membrane"/>
    <property type="evidence" value="ECO:0007669"/>
    <property type="project" value="InterPro"/>
</dbReference>
<accession>A0A7K1SZD2</accession>
<dbReference type="PANTHER" id="PTHR12815:SF18">
    <property type="entry name" value="SORTING AND ASSEMBLY MACHINERY COMPONENT 50 HOMOLOG"/>
    <property type="match status" value="1"/>
</dbReference>
<evidence type="ECO:0000259" key="5">
    <source>
        <dbReference type="Pfam" id="PF01103"/>
    </source>
</evidence>
<dbReference type="PROSITE" id="PS51257">
    <property type="entry name" value="PROKAR_LIPOPROTEIN"/>
    <property type="match status" value="1"/>
</dbReference>
<dbReference type="Pfam" id="PF01103">
    <property type="entry name" value="Omp85"/>
    <property type="match status" value="1"/>
</dbReference>
<reference evidence="6 7" key="1">
    <citation type="submission" date="2019-12" db="EMBL/GenBank/DDBJ databases">
        <title>Mucilaginibacter sp. HMF7410 genome sequencing and assembly.</title>
        <authorList>
            <person name="Kang H."/>
            <person name="Cha I."/>
            <person name="Kim H."/>
            <person name="Joh K."/>
        </authorList>
    </citation>
    <scope>NUCLEOTIDE SEQUENCE [LARGE SCALE GENOMIC DNA]</scope>
    <source>
        <strain evidence="6 7">HMF7410</strain>
    </source>
</reference>
<dbReference type="RefSeq" id="WP_157568170.1">
    <property type="nucleotide sequence ID" value="NZ_WPIK01000013.1"/>
</dbReference>
<feature type="domain" description="Bacterial surface antigen (D15)" evidence="5">
    <location>
        <begin position="564"/>
        <end position="742"/>
    </location>
</feature>
<comment type="caution">
    <text evidence="6">The sequence shown here is derived from an EMBL/GenBank/DDBJ whole genome shotgun (WGS) entry which is preliminary data.</text>
</comment>
<protein>
    <submittedName>
        <fullName evidence="6">BamA/TamA family outer membrane protein</fullName>
    </submittedName>
</protein>
<evidence type="ECO:0000256" key="1">
    <source>
        <dbReference type="ARBA" id="ARBA00004370"/>
    </source>
</evidence>
<keyword evidence="7" id="KW-1185">Reference proteome</keyword>
<name>A0A7K1SZD2_9SPHI</name>
<evidence type="ECO:0000313" key="6">
    <source>
        <dbReference type="EMBL" id="MVN22675.1"/>
    </source>
</evidence>